<reference evidence="2" key="1">
    <citation type="journal article" date="2014" name="Proc. Natl. Acad. Sci. U.S.A.">
        <title>Extensive sampling of basidiomycete genomes demonstrates inadequacy of the white-rot/brown-rot paradigm for wood decay fungi.</title>
        <authorList>
            <person name="Riley R."/>
            <person name="Salamov A.A."/>
            <person name="Brown D.W."/>
            <person name="Nagy L.G."/>
            <person name="Floudas D."/>
            <person name="Held B.W."/>
            <person name="Levasseur A."/>
            <person name="Lombard V."/>
            <person name="Morin E."/>
            <person name="Otillar R."/>
            <person name="Lindquist E.A."/>
            <person name="Sun H."/>
            <person name="LaButti K.M."/>
            <person name="Schmutz J."/>
            <person name="Jabbour D."/>
            <person name="Luo H."/>
            <person name="Baker S.E."/>
            <person name="Pisabarro A.G."/>
            <person name="Walton J.D."/>
            <person name="Blanchette R.A."/>
            <person name="Henrissat B."/>
            <person name="Martin F."/>
            <person name="Cullen D."/>
            <person name="Hibbett D.S."/>
            <person name="Grigoriev I.V."/>
        </authorList>
    </citation>
    <scope>NUCLEOTIDE SEQUENCE [LARGE SCALE GENOMIC DNA]</scope>
    <source>
        <strain evidence="2">MUCL 33604</strain>
    </source>
</reference>
<keyword evidence="2" id="KW-1185">Reference proteome</keyword>
<dbReference type="OrthoDB" id="3056908at2759"/>
<sequence>MDVDHQGCPPTLSGPEHAAAAIYIPPEILLAILAPIAPQRVMPPVIISFLKETEIQREIEYASERRNFANLALVSPLFKGAVYHHLFRNLVILPSTDIVKLAAVLENYGSLVRTIIFDGISSDLPYLLQPQCPDNIANRITEMHRAVNRCFALANHAKELEVYGHHVLFIPEIARSTWHRNCRIPEFSIPGDPLPVIQSLTWRCLPHRSDLDFRHALHRLGPNLEVLRVEMWKDLSVGATPNMTLPISKLPKLRCLQIGYGQATFEDVNELVQSTMFTNDAGHTFTNLRQLVIMEVEMIGEEQFLTLLRSNSLGSRLEHLSIFLAPTVRQNHTHIQRTFSPSLPSSILQLCPSLRQFAYLNVATTDFSSDLPPSLASLRFTFQPDALTNNTRMSALADYISSPNGANLRDLTIVLMGPIDVGIQVSLEGVCARNRVRCDIREEKFPRFSNS</sequence>
<proteinExistence type="predicted"/>
<name>A0A067PX29_9AGAM</name>
<dbReference type="InParanoid" id="A0A067PX29"/>
<evidence type="ECO:0000313" key="1">
    <source>
        <dbReference type="EMBL" id="KDQ55842.1"/>
    </source>
</evidence>
<dbReference type="HOGENOM" id="CLU_606989_0_0_1"/>
<dbReference type="Proteomes" id="UP000027265">
    <property type="component" value="Unassembled WGS sequence"/>
</dbReference>
<dbReference type="AlphaFoldDB" id="A0A067PX29"/>
<evidence type="ECO:0000313" key="2">
    <source>
        <dbReference type="Proteomes" id="UP000027265"/>
    </source>
</evidence>
<accession>A0A067PX29</accession>
<dbReference type="Gene3D" id="3.80.10.10">
    <property type="entry name" value="Ribonuclease Inhibitor"/>
    <property type="match status" value="1"/>
</dbReference>
<organism evidence="1 2">
    <name type="scientific">Jaapia argillacea MUCL 33604</name>
    <dbReference type="NCBI Taxonomy" id="933084"/>
    <lineage>
        <taxon>Eukaryota</taxon>
        <taxon>Fungi</taxon>
        <taxon>Dikarya</taxon>
        <taxon>Basidiomycota</taxon>
        <taxon>Agaricomycotina</taxon>
        <taxon>Agaricomycetes</taxon>
        <taxon>Agaricomycetidae</taxon>
        <taxon>Jaapiales</taxon>
        <taxon>Jaapiaceae</taxon>
        <taxon>Jaapia</taxon>
    </lineage>
</organism>
<protein>
    <recommendedName>
        <fullName evidence="3">F-box domain-containing protein</fullName>
    </recommendedName>
</protein>
<evidence type="ECO:0008006" key="3">
    <source>
        <dbReference type="Google" id="ProtNLM"/>
    </source>
</evidence>
<gene>
    <name evidence="1" type="ORF">JAAARDRAFT_59806</name>
</gene>
<dbReference type="SUPFAM" id="SSF52047">
    <property type="entry name" value="RNI-like"/>
    <property type="match status" value="1"/>
</dbReference>
<dbReference type="InterPro" id="IPR032675">
    <property type="entry name" value="LRR_dom_sf"/>
</dbReference>
<dbReference type="EMBL" id="KL197724">
    <property type="protein sequence ID" value="KDQ55842.1"/>
    <property type="molecule type" value="Genomic_DNA"/>
</dbReference>